<dbReference type="RefSeq" id="WP_088987747.1">
    <property type="nucleotide sequence ID" value="NZ_LT607409.1"/>
</dbReference>
<organism evidence="10 11">
    <name type="scientific">Micromonospora chokoriensis</name>
    <dbReference type="NCBI Taxonomy" id="356851"/>
    <lineage>
        <taxon>Bacteria</taxon>
        <taxon>Bacillati</taxon>
        <taxon>Actinomycetota</taxon>
        <taxon>Actinomycetes</taxon>
        <taxon>Micromonosporales</taxon>
        <taxon>Micromonosporaceae</taxon>
        <taxon>Micromonospora</taxon>
    </lineage>
</organism>
<comment type="subcellular location">
    <subcellularLocation>
        <location evidence="2">Cell inner membrane</location>
    </subcellularLocation>
    <subcellularLocation>
        <location evidence="1">Periplasm</location>
    </subcellularLocation>
</comment>
<sequence>MRRSPLRRMVTLATLTVVGAATLGSTAACGDDDGNGASGSSGPVTLRLGYFPNITHAPAVVGVEKGIFAEKLGANVKLDPKTFNAGPAAIEAVFSGALDATYIGPNPTVNAFSKSKGEAVRVVSGAASGGVALVVKPAINGVPDLKGKKIATPQLGNTQDVAIRYWLKQQGLTTTKEGGGDVKIVPQENAQTIETFNSGAIDGAWVPEPFVSRLVNAGGKVLVDERDLWPDRKFVITNLLVSTKFLKAHPDVVQKLVDGQVAANEFVNSKPEEAQQAISDAIGKITGKPLDLKLIKQAWPTLEFTNDPIATSLKAGLDHAVDVKLTEPVDLDGLYDLKYLNNALKAAGKPEVVQP</sequence>
<reference evidence="11" key="1">
    <citation type="submission" date="2016-06" db="EMBL/GenBank/DDBJ databases">
        <authorList>
            <person name="Varghese N."/>
            <person name="Submissions Spin"/>
        </authorList>
    </citation>
    <scope>NUCLEOTIDE SEQUENCE [LARGE SCALE GENOMIC DNA]</scope>
    <source>
        <strain evidence="11">DSM 45160</strain>
    </source>
</reference>
<protein>
    <submittedName>
        <fullName evidence="10">NitT/TauT family transport system substrate-binding protein</fullName>
    </submittedName>
</protein>
<dbReference type="InterPro" id="IPR044527">
    <property type="entry name" value="NrtA/CpmA_ABC-bd_dom"/>
</dbReference>
<keyword evidence="8" id="KW-0472">Membrane</keyword>
<evidence type="ECO:0000256" key="7">
    <source>
        <dbReference type="ARBA" id="ARBA00022729"/>
    </source>
</evidence>
<evidence type="ECO:0000256" key="6">
    <source>
        <dbReference type="ARBA" id="ARBA00022519"/>
    </source>
</evidence>
<keyword evidence="4" id="KW-0813">Transport</keyword>
<evidence type="ECO:0000256" key="3">
    <source>
        <dbReference type="ARBA" id="ARBA00010742"/>
    </source>
</evidence>
<evidence type="ECO:0000256" key="5">
    <source>
        <dbReference type="ARBA" id="ARBA00022475"/>
    </source>
</evidence>
<dbReference type="Pfam" id="PF13379">
    <property type="entry name" value="NMT1_2"/>
    <property type="match status" value="1"/>
</dbReference>
<evidence type="ECO:0000256" key="2">
    <source>
        <dbReference type="ARBA" id="ARBA00004533"/>
    </source>
</evidence>
<dbReference type="GO" id="GO:0005886">
    <property type="term" value="C:plasma membrane"/>
    <property type="evidence" value="ECO:0007669"/>
    <property type="project" value="UniProtKB-SubCell"/>
</dbReference>
<feature type="signal peptide" evidence="9">
    <location>
        <begin position="1"/>
        <end position="30"/>
    </location>
</feature>
<evidence type="ECO:0000313" key="10">
    <source>
        <dbReference type="EMBL" id="SCE91313.1"/>
    </source>
</evidence>
<dbReference type="Proteomes" id="UP000198224">
    <property type="component" value="Chromosome I"/>
</dbReference>
<dbReference type="PROSITE" id="PS51257">
    <property type="entry name" value="PROKAR_LIPOPROTEIN"/>
    <property type="match status" value="1"/>
</dbReference>
<dbReference type="InterPro" id="IPR010067">
    <property type="entry name" value="ABC_SsuA_sub-bd"/>
</dbReference>
<dbReference type="CDD" id="cd13553">
    <property type="entry name" value="PBP2_NrtA_CpmA_like"/>
    <property type="match status" value="1"/>
</dbReference>
<dbReference type="NCBIfam" id="TIGR01728">
    <property type="entry name" value="SsuA_fam"/>
    <property type="match status" value="1"/>
</dbReference>
<name>A0A1C4W548_9ACTN</name>
<accession>A0A1C4W548</accession>
<proteinExistence type="inferred from homology"/>
<dbReference type="GO" id="GO:0042597">
    <property type="term" value="C:periplasmic space"/>
    <property type="evidence" value="ECO:0007669"/>
    <property type="project" value="UniProtKB-SubCell"/>
</dbReference>
<keyword evidence="5" id="KW-1003">Cell membrane</keyword>
<comment type="similarity">
    <text evidence="3">Belongs to the bacterial solute-binding protein SsuA/TauA family.</text>
</comment>
<dbReference type="SUPFAM" id="SSF53850">
    <property type="entry name" value="Periplasmic binding protein-like II"/>
    <property type="match status" value="1"/>
</dbReference>
<evidence type="ECO:0000313" key="11">
    <source>
        <dbReference type="Proteomes" id="UP000198224"/>
    </source>
</evidence>
<dbReference type="EMBL" id="LT607409">
    <property type="protein sequence ID" value="SCE91313.1"/>
    <property type="molecule type" value="Genomic_DNA"/>
</dbReference>
<dbReference type="Gene3D" id="3.40.190.10">
    <property type="entry name" value="Periplasmic binding protein-like II"/>
    <property type="match status" value="2"/>
</dbReference>
<dbReference type="GO" id="GO:0042626">
    <property type="term" value="F:ATPase-coupled transmembrane transporter activity"/>
    <property type="evidence" value="ECO:0007669"/>
    <property type="project" value="InterPro"/>
</dbReference>
<gene>
    <name evidence="10" type="ORF">GA0070612_2129</name>
</gene>
<keyword evidence="11" id="KW-1185">Reference proteome</keyword>
<keyword evidence="7 9" id="KW-0732">Signal</keyword>
<dbReference type="eggNOG" id="COG0715">
    <property type="taxonomic scope" value="Bacteria"/>
</dbReference>
<dbReference type="PANTHER" id="PTHR30024:SF47">
    <property type="entry name" value="TAURINE-BINDING PERIPLASMIC PROTEIN"/>
    <property type="match status" value="1"/>
</dbReference>
<keyword evidence="6" id="KW-0997">Cell inner membrane</keyword>
<evidence type="ECO:0000256" key="8">
    <source>
        <dbReference type="ARBA" id="ARBA00023136"/>
    </source>
</evidence>
<evidence type="ECO:0000256" key="1">
    <source>
        <dbReference type="ARBA" id="ARBA00004418"/>
    </source>
</evidence>
<dbReference type="AlphaFoldDB" id="A0A1C4W548"/>
<evidence type="ECO:0000256" key="9">
    <source>
        <dbReference type="SAM" id="SignalP"/>
    </source>
</evidence>
<feature type="chain" id="PRO_5008706642" evidence="9">
    <location>
        <begin position="31"/>
        <end position="355"/>
    </location>
</feature>
<evidence type="ECO:0000256" key="4">
    <source>
        <dbReference type="ARBA" id="ARBA00022448"/>
    </source>
</evidence>
<dbReference type="PANTHER" id="PTHR30024">
    <property type="entry name" value="ALIPHATIC SULFONATES-BINDING PROTEIN-RELATED"/>
    <property type="match status" value="1"/>
</dbReference>